<evidence type="ECO:0000256" key="2">
    <source>
        <dbReference type="ARBA" id="ARBA00022884"/>
    </source>
</evidence>
<reference evidence="7" key="1">
    <citation type="journal article" date="2019" name="Int. J. Syst. Evol. Microbiol.">
        <title>The Global Catalogue of Microorganisms (GCM) 10K type strain sequencing project: providing services to taxonomists for standard genome sequencing and annotation.</title>
        <authorList>
            <consortium name="The Broad Institute Genomics Platform"/>
            <consortium name="The Broad Institute Genome Sequencing Center for Infectious Disease"/>
            <person name="Wu L."/>
            <person name="Ma J."/>
        </authorList>
    </citation>
    <scope>NUCLEOTIDE SEQUENCE [LARGE SCALE GENOMIC DNA]</scope>
    <source>
        <strain evidence="7">JCM 11650</strain>
    </source>
</reference>
<evidence type="ECO:0000313" key="7">
    <source>
        <dbReference type="Proteomes" id="UP001595967"/>
    </source>
</evidence>
<feature type="compositionally biased region" description="Low complexity" evidence="4">
    <location>
        <begin position="1"/>
        <end position="24"/>
    </location>
</feature>
<protein>
    <submittedName>
        <fullName evidence="6">ProQ/FINO family protein</fullName>
    </submittedName>
</protein>
<dbReference type="PANTHER" id="PTHR38106">
    <property type="entry name" value="RNA CHAPERONE PROQ"/>
    <property type="match status" value="1"/>
</dbReference>
<dbReference type="EMBL" id="JBHSEW010000003">
    <property type="protein sequence ID" value="MFC4621482.1"/>
    <property type="molecule type" value="Genomic_DNA"/>
</dbReference>
<evidence type="ECO:0000256" key="3">
    <source>
        <dbReference type="ARBA" id="ARBA00023186"/>
    </source>
</evidence>
<keyword evidence="7" id="KW-1185">Reference proteome</keyword>
<dbReference type="SMART" id="SM00945">
    <property type="entry name" value="ProQ"/>
    <property type="match status" value="1"/>
</dbReference>
<evidence type="ECO:0000256" key="4">
    <source>
        <dbReference type="SAM" id="MobiDB-lite"/>
    </source>
</evidence>
<evidence type="ECO:0000256" key="1">
    <source>
        <dbReference type="ARBA" id="ARBA00022490"/>
    </source>
</evidence>
<dbReference type="InterPro" id="IPR016103">
    <property type="entry name" value="ProQ/FinO"/>
</dbReference>
<keyword evidence="1" id="KW-0963">Cytoplasm</keyword>
<dbReference type="InterPro" id="IPR036442">
    <property type="entry name" value="ProQ/FinO_sf"/>
</dbReference>
<feature type="domain" description="ProQ/FinO" evidence="5">
    <location>
        <begin position="23"/>
        <end position="133"/>
    </location>
</feature>
<gene>
    <name evidence="6" type="ORF">ACFO3A_04580</name>
</gene>
<dbReference type="Gene3D" id="1.10.1710.10">
    <property type="entry name" value="ProQ/FinO domain"/>
    <property type="match status" value="1"/>
</dbReference>
<dbReference type="SUPFAM" id="SSF48657">
    <property type="entry name" value="FinO-like"/>
    <property type="match status" value="1"/>
</dbReference>
<sequence length="228" mass="24566">MTDTTAAAPAPDSAPTTDSTPQPSRRAPHPVLVQLGQLYPALFGATVQPLKRGIFQDLLTAHGEVLDKAQLKVAMAIHTRSTRYLQAVASGAARHDLQGNAVEAMAPEHVLHAVLEVFKRRKPRPGETVEQQQQRLQRRIAQIFTDSGLTREALLERANIKEPTALATLTAALDYAAEQDARAEAVQRAFAASGAASPAAFAQMYGMHPKAVERQLARAAQLQALRSA</sequence>
<dbReference type="Proteomes" id="UP001595967">
    <property type="component" value="Unassembled WGS sequence"/>
</dbReference>
<dbReference type="RefSeq" id="WP_377724385.1">
    <property type="nucleotide sequence ID" value="NZ_JBHSEW010000003.1"/>
</dbReference>
<dbReference type="InterPro" id="IPR023529">
    <property type="entry name" value="ProQ"/>
</dbReference>
<accession>A0ABV9GTW2</accession>
<name>A0ABV9GTW2_9BURK</name>
<evidence type="ECO:0000259" key="5">
    <source>
        <dbReference type="SMART" id="SM00945"/>
    </source>
</evidence>
<proteinExistence type="predicted"/>
<feature type="region of interest" description="Disordered" evidence="4">
    <location>
        <begin position="1"/>
        <end position="27"/>
    </location>
</feature>
<dbReference type="PANTHER" id="PTHR38106:SF1">
    <property type="entry name" value="RNA CHAPERONE PROQ"/>
    <property type="match status" value="1"/>
</dbReference>
<organism evidence="6 7">
    <name type="scientific">Comamonas nitrativorans</name>
    <dbReference type="NCBI Taxonomy" id="108437"/>
    <lineage>
        <taxon>Bacteria</taxon>
        <taxon>Pseudomonadati</taxon>
        <taxon>Pseudomonadota</taxon>
        <taxon>Betaproteobacteria</taxon>
        <taxon>Burkholderiales</taxon>
        <taxon>Comamonadaceae</taxon>
        <taxon>Comamonas</taxon>
    </lineage>
</organism>
<dbReference type="Pfam" id="PF04352">
    <property type="entry name" value="ProQ"/>
    <property type="match status" value="1"/>
</dbReference>
<evidence type="ECO:0000313" key="6">
    <source>
        <dbReference type="EMBL" id="MFC4621482.1"/>
    </source>
</evidence>
<keyword evidence="2" id="KW-0694">RNA-binding</keyword>
<keyword evidence="3" id="KW-0143">Chaperone</keyword>
<comment type="caution">
    <text evidence="6">The sequence shown here is derived from an EMBL/GenBank/DDBJ whole genome shotgun (WGS) entry which is preliminary data.</text>
</comment>